<reference evidence="10 11" key="1">
    <citation type="submission" date="2015-12" db="EMBL/GenBank/DDBJ databases">
        <title>Draft genome sequence of the thermoanaerobe Thermotalea metallivorans, an isolate from the runoff channel of the Great Artesian Basin, Australia.</title>
        <authorList>
            <person name="Patel B.K."/>
        </authorList>
    </citation>
    <scope>NUCLEOTIDE SEQUENCE [LARGE SCALE GENOMIC DNA]</scope>
    <source>
        <strain evidence="10 11">B2-1</strain>
    </source>
</reference>
<dbReference type="GO" id="GO:0003735">
    <property type="term" value="F:structural constituent of ribosome"/>
    <property type="evidence" value="ECO:0007669"/>
    <property type="project" value="UniProtKB-UniRule"/>
</dbReference>
<comment type="subunit">
    <text evidence="6">Part of the 50S ribosomal subunit.</text>
</comment>
<keyword evidence="2 6" id="KW-0699">rRNA-binding</keyword>
<dbReference type="EMBL" id="LOEE01000046">
    <property type="protein sequence ID" value="KXG74768.1"/>
    <property type="molecule type" value="Genomic_DNA"/>
</dbReference>
<evidence type="ECO:0000256" key="5">
    <source>
        <dbReference type="ARBA" id="ARBA00023274"/>
    </source>
</evidence>
<gene>
    <name evidence="6 10" type="primary">rplF</name>
    <name evidence="10" type="ORF">AN619_21080</name>
</gene>
<dbReference type="Proteomes" id="UP000070456">
    <property type="component" value="Unassembled WGS sequence"/>
</dbReference>
<keyword evidence="4 6" id="KW-0689">Ribosomal protein</keyword>
<evidence type="ECO:0000256" key="8">
    <source>
        <dbReference type="RuleBase" id="RU003870"/>
    </source>
</evidence>
<feature type="domain" description="Large ribosomal subunit protein uL6 alpha-beta" evidence="9">
    <location>
        <begin position="11"/>
        <end position="83"/>
    </location>
</feature>
<keyword evidence="5 6" id="KW-0687">Ribonucleoprotein</keyword>
<name>A0A140L2J3_9FIRM</name>
<dbReference type="PROSITE" id="PS00525">
    <property type="entry name" value="RIBOSOMAL_L6_1"/>
    <property type="match status" value="1"/>
</dbReference>
<organism evidence="10 11">
    <name type="scientific">Thermotalea metallivorans</name>
    <dbReference type="NCBI Taxonomy" id="520762"/>
    <lineage>
        <taxon>Bacteria</taxon>
        <taxon>Bacillati</taxon>
        <taxon>Bacillota</taxon>
        <taxon>Clostridia</taxon>
        <taxon>Peptostreptococcales</taxon>
        <taxon>Thermotaleaceae</taxon>
        <taxon>Thermotalea</taxon>
    </lineage>
</organism>
<dbReference type="HAMAP" id="MF_01365_B">
    <property type="entry name" value="Ribosomal_uL6_B"/>
    <property type="match status" value="1"/>
</dbReference>
<evidence type="ECO:0000313" key="11">
    <source>
        <dbReference type="Proteomes" id="UP000070456"/>
    </source>
</evidence>
<evidence type="ECO:0000256" key="6">
    <source>
        <dbReference type="HAMAP-Rule" id="MF_01365"/>
    </source>
</evidence>
<dbReference type="InterPro" id="IPR019906">
    <property type="entry name" value="Ribosomal_uL6_bac-type"/>
</dbReference>
<evidence type="ECO:0000259" key="9">
    <source>
        <dbReference type="Pfam" id="PF00347"/>
    </source>
</evidence>
<keyword evidence="3 6" id="KW-0694">RNA-binding</keyword>
<protein>
    <recommendedName>
        <fullName evidence="6">Large ribosomal subunit protein uL6</fullName>
    </recommendedName>
</protein>
<evidence type="ECO:0000256" key="7">
    <source>
        <dbReference type="RuleBase" id="RU003869"/>
    </source>
</evidence>
<dbReference type="NCBIfam" id="TIGR03654">
    <property type="entry name" value="L6_bact"/>
    <property type="match status" value="1"/>
</dbReference>
<dbReference type="PATRIC" id="fig|520762.4.peg.2336"/>
<evidence type="ECO:0000256" key="2">
    <source>
        <dbReference type="ARBA" id="ARBA00022730"/>
    </source>
</evidence>
<dbReference type="Gene3D" id="3.90.930.12">
    <property type="entry name" value="Ribosomal protein L6, alpha-beta domain"/>
    <property type="match status" value="2"/>
</dbReference>
<evidence type="ECO:0000256" key="4">
    <source>
        <dbReference type="ARBA" id="ARBA00022980"/>
    </source>
</evidence>
<dbReference type="Pfam" id="PF00347">
    <property type="entry name" value="Ribosomal_L6"/>
    <property type="match status" value="2"/>
</dbReference>
<dbReference type="PANTHER" id="PTHR11655">
    <property type="entry name" value="60S/50S RIBOSOMAL PROTEIN L6/L9"/>
    <property type="match status" value="1"/>
</dbReference>
<dbReference type="GO" id="GO:0019843">
    <property type="term" value="F:rRNA binding"/>
    <property type="evidence" value="ECO:0007669"/>
    <property type="project" value="UniProtKB-UniRule"/>
</dbReference>
<keyword evidence="11" id="KW-1185">Reference proteome</keyword>
<dbReference type="FunFam" id="3.90.930.12:FF:000001">
    <property type="entry name" value="50S ribosomal protein L6"/>
    <property type="match status" value="1"/>
</dbReference>
<dbReference type="PRINTS" id="PR00059">
    <property type="entry name" value="RIBOSOMALL6"/>
</dbReference>
<comment type="function">
    <text evidence="6 8">This protein binds to the 23S rRNA, and is important in its secondary structure. It is located near the subunit interface in the base of the L7/L12 stalk, and near the tRNA binding site of the peptidyltransferase center.</text>
</comment>
<dbReference type="InterPro" id="IPR000702">
    <property type="entry name" value="Ribosomal_uL6-like"/>
</dbReference>
<dbReference type="FunFam" id="3.90.930.12:FF:000002">
    <property type="entry name" value="50S ribosomal protein L6"/>
    <property type="match status" value="1"/>
</dbReference>
<dbReference type="GO" id="GO:0022625">
    <property type="term" value="C:cytosolic large ribosomal subunit"/>
    <property type="evidence" value="ECO:0007669"/>
    <property type="project" value="UniProtKB-UniRule"/>
</dbReference>
<dbReference type="InterPro" id="IPR036789">
    <property type="entry name" value="Ribosomal_uL6-like_a/b-dom_sf"/>
</dbReference>
<comment type="caution">
    <text evidence="10">The sequence shown here is derived from an EMBL/GenBank/DDBJ whole genome shotgun (WGS) entry which is preliminary data.</text>
</comment>
<accession>A0A140L2J3</accession>
<dbReference type="PIRSF" id="PIRSF002162">
    <property type="entry name" value="Ribosomal_L6"/>
    <property type="match status" value="1"/>
</dbReference>
<evidence type="ECO:0000313" key="10">
    <source>
        <dbReference type="EMBL" id="KXG74768.1"/>
    </source>
</evidence>
<feature type="domain" description="Large ribosomal subunit protein uL6 alpha-beta" evidence="9">
    <location>
        <begin position="91"/>
        <end position="165"/>
    </location>
</feature>
<dbReference type="OrthoDB" id="9805007at2"/>
<dbReference type="AlphaFoldDB" id="A0A140L2J3"/>
<dbReference type="InterPro" id="IPR002358">
    <property type="entry name" value="Ribosomal_uL6_CS"/>
</dbReference>
<dbReference type="RefSeq" id="WP_068556750.1">
    <property type="nucleotide sequence ID" value="NZ_LOEE01000046.1"/>
</dbReference>
<dbReference type="PANTHER" id="PTHR11655:SF14">
    <property type="entry name" value="LARGE RIBOSOMAL SUBUNIT PROTEIN UL6M"/>
    <property type="match status" value="1"/>
</dbReference>
<dbReference type="InterPro" id="IPR020040">
    <property type="entry name" value="Ribosomal_uL6_a/b-dom"/>
</dbReference>
<dbReference type="GO" id="GO:0002181">
    <property type="term" value="P:cytoplasmic translation"/>
    <property type="evidence" value="ECO:0007669"/>
    <property type="project" value="TreeGrafter"/>
</dbReference>
<evidence type="ECO:0000256" key="3">
    <source>
        <dbReference type="ARBA" id="ARBA00022884"/>
    </source>
</evidence>
<dbReference type="STRING" id="520762.AN619_21080"/>
<evidence type="ECO:0000256" key="1">
    <source>
        <dbReference type="ARBA" id="ARBA00009356"/>
    </source>
</evidence>
<proteinExistence type="inferred from homology"/>
<sequence length="180" mass="20188">MSRIGRKPITIPQGVEVHVDSKNLVTVKGPKGQLQEQINKDMKIHIENNELIVERPTNNKIHRSLHGLSRTLINNMVEGVTKGYEKKLQVVGVGYRAAKQGNKLTLNLGFSHPVEMIDPPGITTEVPNPNEIIVKGIDKQLVGNYAAKIREWREPEPYKGKGIRYADEAVRRKEGKTGKK</sequence>
<comment type="similarity">
    <text evidence="1 6 7">Belongs to the universal ribosomal protein uL6 family.</text>
</comment>
<dbReference type="SUPFAM" id="SSF56053">
    <property type="entry name" value="Ribosomal protein L6"/>
    <property type="match status" value="2"/>
</dbReference>